<dbReference type="PANTHER" id="PTHR44329">
    <property type="entry name" value="SERINE/THREONINE-PROTEIN KINASE TNNI3K-RELATED"/>
    <property type="match status" value="1"/>
</dbReference>
<accession>A0ABQ5SLU0</accession>
<keyword evidence="7" id="KW-1133">Transmembrane helix</keyword>
<feature type="compositionally biased region" description="Pro residues" evidence="6">
    <location>
        <begin position="313"/>
        <end position="353"/>
    </location>
</feature>
<dbReference type="Proteomes" id="UP001165090">
    <property type="component" value="Unassembled WGS sequence"/>
</dbReference>
<keyword evidence="3" id="KW-0418">Kinase</keyword>
<organism evidence="9 10">
    <name type="scientific">Volvox africanus</name>
    <dbReference type="NCBI Taxonomy" id="51714"/>
    <lineage>
        <taxon>Eukaryota</taxon>
        <taxon>Viridiplantae</taxon>
        <taxon>Chlorophyta</taxon>
        <taxon>core chlorophytes</taxon>
        <taxon>Chlorophyceae</taxon>
        <taxon>CS clade</taxon>
        <taxon>Chlamydomonadales</taxon>
        <taxon>Volvocaceae</taxon>
        <taxon>Volvox</taxon>
    </lineage>
</organism>
<evidence type="ECO:0000256" key="4">
    <source>
        <dbReference type="ARBA" id="ARBA00022840"/>
    </source>
</evidence>
<sequence>MRIIRLWSYYDSQWARSWSTDMKCPERVGICTPVCRFRYLTWILICFGLCFTGTGVRAQNSPSCEAENTTAFLSALLSGNCSTVVIAGKGFKMDQAEVARILRDLPEHRVRVDGALTIRGEQPRTLWDLAFLKRRIGIEVNSVVTLEDLFIPNGRQPSATSFGSLDIFAMNSNSGLVMRNVTLVYPLCIPMSIAAFYTPRVQRPSGYPGSQAVRLAGSVCYPDVDFIPTCWGESMLLVSFVSIGSTLDSSGTRLTSGVVQEYNTTYLCENMVSEACIGAKNGTLVCVQQAIQRYGLEHFEQYDLFDHPPLPPFPPAPPPWPPSPPLFPLPPPAPPSPPSPLLPPSPPAPPRPLPLSGVGQQLALMHRGSPLLPVILPSVLGGLLLLAACVGGGALWWWRLRHRRGSGGIEVAMQANGYIKTSNGATHDSRGDHYGLPMGIPPDPQRMLLEVAEPGVPAAGARSTASGIAVPWVSATPGSGAWAPNGEAWVAKADGGAAAAAAVGVGRFTTISSVQSGCTAGGLPSNGGAAVELLLGNPLLGTKGSGCNSGSGIALNMVLGVDVFASREAVVGRGTFATVLEGALGGRPVAVKLFHRDALGGTADDVKSLKQEIAILARCQHPNVVAFLGAGSTVAGDEVFLVEELMVKNLARACHEGSGLPLHRVLSVARDVAAGLAYLHPTVIHRDLKPANVLLDQYGTAKLTDFGLSRLWASTVHTANPEAGTVQYMAPECFNGSLFNDVSGKIPISHQSDIYSFGVLLWEMLARERPWKGLTAIQVALAVGFQQHRLRIPDTDNERFHPKLRKLILRCWDEDPRKRPGAAEIAKRISLLLQHIETHGSLSGPAVFVTVNDSVAGSIGSDTTAGGGAISMTVPVPPVSSGSLGQGPGGTPCPTSEEVDMATAGSGAKPLLCSK</sequence>
<keyword evidence="1" id="KW-0808">Transferase</keyword>
<dbReference type="SUPFAM" id="SSF56112">
    <property type="entry name" value="Protein kinase-like (PK-like)"/>
    <property type="match status" value="1"/>
</dbReference>
<evidence type="ECO:0000313" key="9">
    <source>
        <dbReference type="EMBL" id="GLI70968.1"/>
    </source>
</evidence>
<dbReference type="PROSITE" id="PS00107">
    <property type="entry name" value="PROTEIN_KINASE_ATP"/>
    <property type="match status" value="1"/>
</dbReference>
<keyword evidence="7" id="KW-0472">Membrane</keyword>
<dbReference type="InterPro" id="IPR051681">
    <property type="entry name" value="Ser/Thr_Kinases-Pseudokinases"/>
</dbReference>
<evidence type="ECO:0000256" key="7">
    <source>
        <dbReference type="SAM" id="Phobius"/>
    </source>
</evidence>
<reference evidence="9 10" key="1">
    <citation type="journal article" date="2023" name="IScience">
        <title>Expanded male sex-determining region conserved during the evolution of homothallism in the green alga Volvox.</title>
        <authorList>
            <person name="Yamamoto K."/>
            <person name="Matsuzaki R."/>
            <person name="Mahakham W."/>
            <person name="Heman W."/>
            <person name="Sekimoto H."/>
            <person name="Kawachi M."/>
            <person name="Minakuchi Y."/>
            <person name="Toyoda A."/>
            <person name="Nozaki H."/>
        </authorList>
    </citation>
    <scope>NUCLEOTIDE SEQUENCE [LARGE SCALE GENOMIC DNA]</scope>
    <source>
        <strain evidence="9 10">NIES-4468</strain>
    </source>
</reference>
<comment type="caution">
    <text evidence="9">The sequence shown here is derived from an EMBL/GenBank/DDBJ whole genome shotgun (WGS) entry which is preliminary data.</text>
</comment>
<feature type="binding site" evidence="5">
    <location>
        <position position="592"/>
    </location>
    <ligand>
        <name>ATP</name>
        <dbReference type="ChEBI" id="CHEBI:30616"/>
    </ligand>
</feature>
<dbReference type="Gene3D" id="3.30.200.20">
    <property type="entry name" value="Phosphorylase Kinase, domain 1"/>
    <property type="match status" value="1"/>
</dbReference>
<keyword evidence="10" id="KW-1185">Reference proteome</keyword>
<dbReference type="CDD" id="cd13999">
    <property type="entry name" value="STKc_MAP3K-like"/>
    <property type="match status" value="1"/>
</dbReference>
<dbReference type="EMBL" id="BSDZ01000101">
    <property type="protein sequence ID" value="GLI70968.1"/>
    <property type="molecule type" value="Genomic_DNA"/>
</dbReference>
<feature type="region of interest" description="Disordered" evidence="6">
    <location>
        <begin position="877"/>
        <end position="915"/>
    </location>
</feature>
<dbReference type="InterPro" id="IPR011009">
    <property type="entry name" value="Kinase-like_dom_sf"/>
</dbReference>
<dbReference type="Gene3D" id="1.10.510.10">
    <property type="entry name" value="Transferase(Phosphotransferase) domain 1"/>
    <property type="match status" value="1"/>
</dbReference>
<gene>
    <name evidence="9" type="ORF">VaNZ11_016070</name>
</gene>
<dbReference type="PROSITE" id="PS00108">
    <property type="entry name" value="PROTEIN_KINASE_ST"/>
    <property type="match status" value="1"/>
</dbReference>
<evidence type="ECO:0000256" key="2">
    <source>
        <dbReference type="ARBA" id="ARBA00022741"/>
    </source>
</evidence>
<dbReference type="InterPro" id="IPR017441">
    <property type="entry name" value="Protein_kinase_ATP_BS"/>
</dbReference>
<dbReference type="InterPro" id="IPR000719">
    <property type="entry name" value="Prot_kinase_dom"/>
</dbReference>
<dbReference type="PANTHER" id="PTHR44329:SF214">
    <property type="entry name" value="PROTEIN KINASE DOMAIN-CONTAINING PROTEIN"/>
    <property type="match status" value="1"/>
</dbReference>
<dbReference type="PROSITE" id="PS50011">
    <property type="entry name" value="PROTEIN_KINASE_DOM"/>
    <property type="match status" value="1"/>
</dbReference>
<feature type="transmembrane region" description="Helical" evidence="7">
    <location>
        <begin position="374"/>
        <end position="398"/>
    </location>
</feature>
<name>A0ABQ5SLU0_9CHLO</name>
<evidence type="ECO:0000259" key="8">
    <source>
        <dbReference type="PROSITE" id="PS50011"/>
    </source>
</evidence>
<evidence type="ECO:0000256" key="5">
    <source>
        <dbReference type="PROSITE-ProRule" id="PRU10141"/>
    </source>
</evidence>
<proteinExistence type="predicted"/>
<protein>
    <recommendedName>
        <fullName evidence="8">Protein kinase domain-containing protein</fullName>
    </recommendedName>
</protein>
<dbReference type="InterPro" id="IPR008271">
    <property type="entry name" value="Ser/Thr_kinase_AS"/>
</dbReference>
<feature type="domain" description="Protein kinase" evidence="8">
    <location>
        <begin position="565"/>
        <end position="833"/>
    </location>
</feature>
<keyword evidence="2 5" id="KW-0547">Nucleotide-binding</keyword>
<dbReference type="SMART" id="SM00220">
    <property type="entry name" value="S_TKc"/>
    <property type="match status" value="1"/>
</dbReference>
<dbReference type="Pfam" id="PF00069">
    <property type="entry name" value="Pkinase"/>
    <property type="match status" value="1"/>
</dbReference>
<feature type="region of interest" description="Disordered" evidence="6">
    <location>
        <begin position="313"/>
        <end position="354"/>
    </location>
</feature>
<keyword evidence="4 5" id="KW-0067">ATP-binding</keyword>
<evidence type="ECO:0000256" key="6">
    <source>
        <dbReference type="SAM" id="MobiDB-lite"/>
    </source>
</evidence>
<evidence type="ECO:0000313" key="10">
    <source>
        <dbReference type="Proteomes" id="UP001165090"/>
    </source>
</evidence>
<keyword evidence="7" id="KW-0812">Transmembrane</keyword>
<evidence type="ECO:0000256" key="3">
    <source>
        <dbReference type="ARBA" id="ARBA00022777"/>
    </source>
</evidence>
<evidence type="ECO:0000256" key="1">
    <source>
        <dbReference type="ARBA" id="ARBA00022679"/>
    </source>
</evidence>